<dbReference type="EMBL" id="JAAVJC010000002">
    <property type="protein sequence ID" value="NJQ13519.1"/>
    <property type="molecule type" value="Genomic_DNA"/>
</dbReference>
<keyword evidence="3" id="KW-1185">Reference proteome</keyword>
<evidence type="ECO:0008006" key="4">
    <source>
        <dbReference type="Google" id="ProtNLM"/>
    </source>
</evidence>
<organism evidence="2 3">
    <name type="scientific">Streptomyces bohaiensis</name>
    <dbReference type="NCBI Taxonomy" id="1431344"/>
    <lineage>
        <taxon>Bacteria</taxon>
        <taxon>Bacillati</taxon>
        <taxon>Actinomycetota</taxon>
        <taxon>Actinomycetes</taxon>
        <taxon>Kitasatosporales</taxon>
        <taxon>Streptomycetaceae</taxon>
        <taxon>Streptomyces</taxon>
    </lineage>
</organism>
<sequence>MADDEHSGPGPETTPAGFPRLSLGAPPPPPEEPPAPPEEPAPRALSVVPDPPREPPAGAYEIPDPRPRRSSLESMESMESIPGPAPAPYEPTSLPGDVAPVELPATFAASPSPAPAGDGRGGAGGTLGALTMATALAVSVAALRGMYTAVTGREGKDKKSAEREAAGHRRAAERLARTTNGATGPAGGGGGRGGGRVQLPGPDRGSRSVNRSGGLDRTDRRGGGGGGRGGSGEGGGGGRRPGAQHGASGVGGRSPGGRADRSERRERHGHRSDAAGSRSGGLDRRSGDRTKLGPAARQGAVDRAAPRLDRRRDHLSPVLQKSGKVGPKPDRTKPKREETSPKRDREKVSLDKPKPSPKNRTTLAQALKQDTGESAATRWKKRRRTLDPVMRRTRAEERKKTEEKAKHTKHNPKHPGESPKPPPADAKAALPPAPKKPKTPRWKPKWRKHPTKPAAGKRPFSSRSTRGGPGGKGRAKSGWDRVRNRAHRRARAHGARHPHGDPFAGAGRRRSPYESAAHAAGGHDWTVTRADRPQPGREAAGLTTGVRMLAEAPTPHHPRPGTSRPTPPDTDPGGPAGPGGPTGRTQPVTDRPGTLATNPTRPPAPSGGTLTTTAGGHDTEVSLDAALAALESLTIDGFEAHETCRQLAQQATEIRYALDELAVDVRERHNVVGHLTAAAMARLAESMELLSARAAAMSTASLTAAELAEAADQAMNDAYRPVQQATADAGLSTPSARAHNED</sequence>
<feature type="compositionally biased region" description="Basic and acidic residues" evidence="1">
    <location>
        <begin position="281"/>
        <end position="291"/>
    </location>
</feature>
<feature type="compositionally biased region" description="Basic residues" evidence="1">
    <location>
        <begin position="435"/>
        <end position="451"/>
    </location>
</feature>
<dbReference type="Proteomes" id="UP000727056">
    <property type="component" value="Unassembled WGS sequence"/>
</dbReference>
<feature type="compositionally biased region" description="Basic residues" evidence="1">
    <location>
        <begin position="484"/>
        <end position="497"/>
    </location>
</feature>
<feature type="compositionally biased region" description="Gly residues" evidence="1">
    <location>
        <begin position="118"/>
        <end position="127"/>
    </location>
</feature>
<feature type="compositionally biased region" description="Gly residues" evidence="1">
    <location>
        <begin position="184"/>
        <end position="196"/>
    </location>
</feature>
<evidence type="ECO:0000313" key="3">
    <source>
        <dbReference type="Proteomes" id="UP000727056"/>
    </source>
</evidence>
<feature type="compositionally biased region" description="Gly residues" evidence="1">
    <location>
        <begin position="223"/>
        <end position="240"/>
    </location>
</feature>
<evidence type="ECO:0000256" key="1">
    <source>
        <dbReference type="SAM" id="MobiDB-lite"/>
    </source>
</evidence>
<accession>A0ABX1CB35</accession>
<feature type="compositionally biased region" description="Basic and acidic residues" evidence="1">
    <location>
        <begin position="304"/>
        <end position="315"/>
    </location>
</feature>
<proteinExistence type="predicted"/>
<comment type="caution">
    <text evidence="2">The sequence shown here is derived from an EMBL/GenBank/DDBJ whole genome shotgun (WGS) entry which is preliminary data.</text>
</comment>
<feature type="compositionally biased region" description="Basic and acidic residues" evidence="1">
    <location>
        <begin position="385"/>
        <end position="405"/>
    </location>
</feature>
<feature type="region of interest" description="Disordered" evidence="1">
    <location>
        <begin position="1"/>
        <end position="127"/>
    </location>
</feature>
<protein>
    <recommendedName>
        <fullName evidence="4">ATP/GTP-binding protein</fullName>
    </recommendedName>
</protein>
<evidence type="ECO:0000313" key="2">
    <source>
        <dbReference type="EMBL" id="NJQ13519.1"/>
    </source>
</evidence>
<feature type="compositionally biased region" description="Basic and acidic residues" evidence="1">
    <location>
        <begin position="153"/>
        <end position="176"/>
    </location>
</feature>
<feature type="region of interest" description="Disordered" evidence="1">
    <location>
        <begin position="149"/>
        <end position="616"/>
    </location>
</feature>
<feature type="compositionally biased region" description="Basic and acidic residues" evidence="1">
    <location>
        <begin position="327"/>
        <end position="354"/>
    </location>
</feature>
<dbReference type="RefSeq" id="WP_168086355.1">
    <property type="nucleotide sequence ID" value="NZ_JAAVJC010000002.1"/>
</dbReference>
<feature type="compositionally biased region" description="Low complexity" evidence="1">
    <location>
        <begin position="103"/>
        <end position="117"/>
    </location>
</feature>
<name>A0ABX1CB35_9ACTN</name>
<reference evidence="2 3" key="1">
    <citation type="submission" date="2020-03" db="EMBL/GenBank/DDBJ databases">
        <title>Draft genome of Streptomyces sp. ventii, isolated from the Axial Seamount in the Pacific Ocean, and resequencing of the two type strains Streptomyces lonarensis strain NCL 716 and Streptomyces bohaiensis strain 11A07.</title>
        <authorList>
            <person name="Loughran R.M."/>
            <person name="Pfannmuller K.M."/>
            <person name="Wasson B.J."/>
            <person name="Deadmond M.C."/>
            <person name="Paddock B.E."/>
            <person name="Koyack M.J."/>
            <person name="Gallegos D.A."/>
            <person name="Mitchell E.A."/>
            <person name="Ushijima B."/>
            <person name="Saw J.H."/>
            <person name="Mcphail K.L."/>
            <person name="Videau P."/>
        </authorList>
    </citation>
    <scope>NUCLEOTIDE SEQUENCE [LARGE SCALE GENOMIC DNA]</scope>
    <source>
        <strain evidence="2 3">11A07</strain>
    </source>
</reference>
<gene>
    <name evidence="2" type="ORF">HCN52_00775</name>
</gene>
<feature type="compositionally biased region" description="Pro residues" evidence="1">
    <location>
        <begin position="25"/>
        <end position="39"/>
    </location>
</feature>